<accession>A0A450XUQ9</accession>
<organism evidence="1">
    <name type="scientific">Candidatus Kentrum sp. MB</name>
    <dbReference type="NCBI Taxonomy" id="2138164"/>
    <lineage>
        <taxon>Bacteria</taxon>
        <taxon>Pseudomonadati</taxon>
        <taxon>Pseudomonadota</taxon>
        <taxon>Gammaproteobacteria</taxon>
        <taxon>Candidatus Kentrum</taxon>
    </lineage>
</organism>
<name>A0A450XUQ9_9GAMM</name>
<proteinExistence type="predicted"/>
<protein>
    <submittedName>
        <fullName evidence="1">Uncharacterized protein</fullName>
    </submittedName>
</protein>
<dbReference type="EMBL" id="CAADFO010000134">
    <property type="protein sequence ID" value="VFK33006.1"/>
    <property type="molecule type" value="Genomic_DNA"/>
</dbReference>
<sequence>MTDTKQTLTLECCCQDKRQFHIHTEIDSGAGGHLVSQVVKCPFCERSCKIEIEAGLAPVERVMRSRVKQPDNVPDSAPDDAKRLRRMLRDRVFSTELADRSE</sequence>
<evidence type="ECO:0000313" key="1">
    <source>
        <dbReference type="EMBL" id="VFK33006.1"/>
    </source>
</evidence>
<gene>
    <name evidence="1" type="ORF">BECKMB1821G_GA0114241_11347</name>
</gene>
<reference evidence="1" key="1">
    <citation type="submission" date="2019-02" db="EMBL/GenBank/DDBJ databases">
        <authorList>
            <person name="Gruber-Vodicka R. H."/>
            <person name="Seah K. B. B."/>
        </authorList>
    </citation>
    <scope>NUCLEOTIDE SEQUENCE</scope>
    <source>
        <strain evidence="1">BECK_BZ197</strain>
    </source>
</reference>
<dbReference type="AlphaFoldDB" id="A0A450XUQ9"/>